<gene>
    <name evidence="1" type="ORF">OFUS_LOCUS11740</name>
</gene>
<dbReference type="InterPro" id="IPR003877">
    <property type="entry name" value="SPRY_dom"/>
</dbReference>
<evidence type="ECO:0000313" key="2">
    <source>
        <dbReference type="Proteomes" id="UP000749559"/>
    </source>
</evidence>
<dbReference type="AlphaFoldDB" id="A0A8J1UIC3"/>
<dbReference type="SMART" id="SM00449">
    <property type="entry name" value="SPRY"/>
    <property type="match status" value="2"/>
</dbReference>
<organism evidence="1 2">
    <name type="scientific">Owenia fusiformis</name>
    <name type="common">Polychaete worm</name>
    <dbReference type="NCBI Taxonomy" id="6347"/>
    <lineage>
        <taxon>Eukaryota</taxon>
        <taxon>Metazoa</taxon>
        <taxon>Spiralia</taxon>
        <taxon>Lophotrochozoa</taxon>
        <taxon>Annelida</taxon>
        <taxon>Polychaeta</taxon>
        <taxon>Sedentaria</taxon>
        <taxon>Canalipalpata</taxon>
        <taxon>Sabellida</taxon>
        <taxon>Oweniida</taxon>
        <taxon>Oweniidae</taxon>
        <taxon>Owenia</taxon>
    </lineage>
</organism>
<dbReference type="InterPro" id="IPR001870">
    <property type="entry name" value="B30.2/SPRY"/>
</dbReference>
<accession>A0A8J1UIC3</accession>
<dbReference type="OrthoDB" id="25503at2759"/>
<dbReference type="SUPFAM" id="SSF49899">
    <property type="entry name" value="Concanavalin A-like lectins/glucanases"/>
    <property type="match status" value="2"/>
</dbReference>
<dbReference type="PROSITE" id="PS50188">
    <property type="entry name" value="B302_SPRY"/>
    <property type="match status" value="1"/>
</dbReference>
<dbReference type="InterPro" id="IPR050618">
    <property type="entry name" value="Ubq-SigPath_Reg"/>
</dbReference>
<protein>
    <submittedName>
        <fullName evidence="1">Uncharacterized protein</fullName>
    </submittedName>
</protein>
<dbReference type="InterPro" id="IPR043136">
    <property type="entry name" value="B30.2/SPRY_sf"/>
</dbReference>
<name>A0A8J1UIC3_OWEFU</name>
<dbReference type="CDD" id="cd12908">
    <property type="entry name" value="SPRYD3"/>
    <property type="match status" value="1"/>
</dbReference>
<dbReference type="PANTHER" id="PTHR12864">
    <property type="entry name" value="RAN BINDING PROTEIN 9-RELATED"/>
    <property type="match status" value="1"/>
</dbReference>
<dbReference type="InterPro" id="IPR013320">
    <property type="entry name" value="ConA-like_dom_sf"/>
</dbReference>
<dbReference type="Proteomes" id="UP000749559">
    <property type="component" value="Unassembled WGS sequence"/>
</dbReference>
<dbReference type="EMBL" id="CAIIXF020000006">
    <property type="protein sequence ID" value="CAH1785723.1"/>
    <property type="molecule type" value="Genomic_DNA"/>
</dbReference>
<dbReference type="Pfam" id="PF00622">
    <property type="entry name" value="SPRY"/>
    <property type="match status" value="2"/>
</dbReference>
<dbReference type="Gene3D" id="2.60.120.920">
    <property type="match status" value="2"/>
</dbReference>
<reference evidence="1" key="1">
    <citation type="submission" date="2022-03" db="EMBL/GenBank/DDBJ databases">
        <authorList>
            <person name="Martin C."/>
        </authorList>
    </citation>
    <scope>NUCLEOTIDE SEQUENCE</scope>
</reference>
<proteinExistence type="predicted"/>
<sequence length="497" mass="55955">MNGDLGYTHDDDVVPVAIERAQMNGDIQDDPPDEYEMEGARGRHRRAVRQHHNNRHLAQAYNEIVMSIQAQQDIRHFYHDFRHEVDLIDGARDLQQQARSNSERISIDGDILSYNCTDESNLVGVYIGAQPLSKENSYFEVEIIDTGASGTISVGLCPLRYPLTKQPGWNSDSVAYHGDDGKLFKSNGHGRPYGGKFQAGDRVGCGVKFEQMQVEHGKPRQMVPVFFTRNGKELGTVLMLMPPDGLYPAVGMHSEGEEVKLNLEAEWEHTDHISMSIDNYEEEWSRLHDVRLRGQVLEYTGRGKSIIDVGLAQARYALDTTNHYYEIEVIDPGENCYIAIGVARRDYPKYRHPGWNKGSVAYHADDGKLFLGSGIGEPFGPKCLKGDIMGCGILFPRDYNSEEDSDISPDVSPDAEDKIDELLNLESDYHSSDSEEEEDWWEKPNAETGTKVQVFFTRNGKTIGRREIRIPKGGFYPTVGMLSGDERVRVDLHPLTG</sequence>
<evidence type="ECO:0000313" key="1">
    <source>
        <dbReference type="EMBL" id="CAH1785723.1"/>
    </source>
</evidence>
<dbReference type="InterPro" id="IPR035783">
    <property type="entry name" value="SPRYD3_SPRY"/>
</dbReference>
<comment type="caution">
    <text evidence="1">The sequence shown here is derived from an EMBL/GenBank/DDBJ whole genome shotgun (WGS) entry which is preliminary data.</text>
</comment>
<keyword evidence="2" id="KW-1185">Reference proteome</keyword>